<dbReference type="InterPro" id="IPR021454">
    <property type="entry name" value="DUF3105"/>
</dbReference>
<name>A0A6P3XQ26_DINQU</name>
<organism evidence="3 4">
    <name type="scientific">Dinoponera quadriceps</name>
    <name type="common">South American ant</name>
    <dbReference type="NCBI Taxonomy" id="609295"/>
    <lineage>
        <taxon>Eukaryota</taxon>
        <taxon>Metazoa</taxon>
        <taxon>Ecdysozoa</taxon>
        <taxon>Arthropoda</taxon>
        <taxon>Hexapoda</taxon>
        <taxon>Insecta</taxon>
        <taxon>Pterygota</taxon>
        <taxon>Neoptera</taxon>
        <taxon>Endopterygota</taxon>
        <taxon>Hymenoptera</taxon>
        <taxon>Apocrita</taxon>
        <taxon>Aculeata</taxon>
        <taxon>Formicoidea</taxon>
        <taxon>Formicidae</taxon>
        <taxon>Ponerinae</taxon>
        <taxon>Ponerini</taxon>
        <taxon>Dinoponera</taxon>
    </lineage>
</organism>
<dbReference type="PANTHER" id="PTHR34179">
    <property type="entry name" value="TUMOR PROTEIN P53-INDUCIBLE PROTEIN 13"/>
    <property type="match status" value="1"/>
</dbReference>
<feature type="chain" id="PRO_5028409113" evidence="2">
    <location>
        <begin position="17"/>
        <end position="320"/>
    </location>
</feature>
<gene>
    <name evidence="4" type="primary">LOC106747527</name>
</gene>
<dbReference type="Proteomes" id="UP000515204">
    <property type="component" value="Unplaced"/>
</dbReference>
<sequence>MTRLVLGLLICVFVTASFVDTRLTKYAFHGDYNDYNDMQHNTEDESRKLNLFDLYRTYLEDNTDRGNRRDIEDDPENWTGRWMPDRLGDPTPSPKVYPHSEQATHKSMMENHHDMGHTSSDCDDAMTNLTVDWDHSVSTQTCYGHHIIPSKKRPRIYCEYIPKAYKAAHRCMNETIEYDDDVPLYGPHRPLWPVYGEYMYLPKQRWLHSLEHGAIVMLYHPCANRLEVKRLRELVGRCLWRHVITPCSDLDEDYPLALLSWGCKLTMSYVNPAVVMKFIRERALRGPEQTPEDGQFKDALLRPSEVVTDPTDSVLCPGIY</sequence>
<dbReference type="GO" id="GO:0005737">
    <property type="term" value="C:cytoplasm"/>
    <property type="evidence" value="ECO:0007669"/>
    <property type="project" value="TreeGrafter"/>
</dbReference>
<dbReference type="PANTHER" id="PTHR34179:SF1">
    <property type="entry name" value="TUMOR PROTEIN P53-INDUCIBLE PROTEIN 13"/>
    <property type="match status" value="1"/>
</dbReference>
<evidence type="ECO:0000313" key="4">
    <source>
        <dbReference type="RefSeq" id="XP_014480610.1"/>
    </source>
</evidence>
<reference evidence="4" key="1">
    <citation type="submission" date="2025-08" db="UniProtKB">
        <authorList>
            <consortium name="RefSeq"/>
        </authorList>
    </citation>
    <scope>IDENTIFICATION</scope>
</reference>
<feature type="signal peptide" evidence="2">
    <location>
        <begin position="1"/>
        <end position="16"/>
    </location>
</feature>
<dbReference type="GeneID" id="106747527"/>
<keyword evidence="3" id="KW-1185">Reference proteome</keyword>
<evidence type="ECO:0000256" key="1">
    <source>
        <dbReference type="SAM" id="MobiDB-lite"/>
    </source>
</evidence>
<evidence type="ECO:0000313" key="3">
    <source>
        <dbReference type="Proteomes" id="UP000515204"/>
    </source>
</evidence>
<dbReference type="KEGG" id="dqu:106747527"/>
<accession>A0A6P3XQ26</accession>
<keyword evidence="2" id="KW-0732">Signal</keyword>
<dbReference type="Pfam" id="PF11303">
    <property type="entry name" value="DUF3105"/>
    <property type="match status" value="1"/>
</dbReference>
<proteinExistence type="predicted"/>
<dbReference type="OrthoDB" id="5960270at2759"/>
<protein>
    <submittedName>
        <fullName evidence="4">Uncharacterized protein LOC106747527</fullName>
    </submittedName>
</protein>
<evidence type="ECO:0000256" key="2">
    <source>
        <dbReference type="SAM" id="SignalP"/>
    </source>
</evidence>
<dbReference type="AlphaFoldDB" id="A0A6P3XQ26"/>
<dbReference type="RefSeq" id="XP_014480610.1">
    <property type="nucleotide sequence ID" value="XM_014625124.1"/>
</dbReference>
<feature type="region of interest" description="Disordered" evidence="1">
    <location>
        <begin position="64"/>
        <end position="99"/>
    </location>
</feature>